<evidence type="ECO:0000313" key="1">
    <source>
        <dbReference type="EMBL" id="SVE24334.1"/>
    </source>
</evidence>
<reference evidence="1" key="1">
    <citation type="submission" date="2018-05" db="EMBL/GenBank/DDBJ databases">
        <authorList>
            <person name="Lanie J.A."/>
            <person name="Ng W.-L."/>
            <person name="Kazmierczak K.M."/>
            <person name="Andrzejewski T.M."/>
            <person name="Davidsen T.M."/>
            <person name="Wayne K.J."/>
            <person name="Tettelin H."/>
            <person name="Glass J.I."/>
            <person name="Rusch D."/>
            <person name="Podicherti R."/>
            <person name="Tsui H.-C.T."/>
            <person name="Winkler M.E."/>
        </authorList>
    </citation>
    <scope>NUCLEOTIDE SEQUENCE</scope>
</reference>
<dbReference type="AlphaFoldDB" id="A0A383BWQ4"/>
<gene>
    <name evidence="1" type="ORF">METZ01_LOCUS477188</name>
</gene>
<dbReference type="EMBL" id="UINC01203872">
    <property type="protein sequence ID" value="SVE24334.1"/>
    <property type="molecule type" value="Genomic_DNA"/>
</dbReference>
<name>A0A383BWQ4_9ZZZZ</name>
<accession>A0A383BWQ4</accession>
<organism evidence="1">
    <name type="scientific">marine metagenome</name>
    <dbReference type="NCBI Taxonomy" id="408172"/>
    <lineage>
        <taxon>unclassified sequences</taxon>
        <taxon>metagenomes</taxon>
        <taxon>ecological metagenomes</taxon>
    </lineage>
</organism>
<protein>
    <submittedName>
        <fullName evidence="1">Uncharacterized protein</fullName>
    </submittedName>
</protein>
<proteinExistence type="predicted"/>
<feature type="non-terminal residue" evidence="1">
    <location>
        <position position="41"/>
    </location>
</feature>
<sequence length="41" mass="4725">MPKIILINTKYSEGRYPKELMKYYQGNTDAYKQIKVGDLGG</sequence>